<evidence type="ECO:0000256" key="5">
    <source>
        <dbReference type="ARBA" id="ARBA00010185"/>
    </source>
</evidence>
<dbReference type="PROSITE" id="PS01315">
    <property type="entry name" value="CDS"/>
    <property type="match status" value="1"/>
</dbReference>
<keyword evidence="10 18" id="KW-0808">Transferase</keyword>
<keyword evidence="9" id="KW-0444">Lipid biosynthesis</keyword>
<dbReference type="Proteomes" id="UP000066284">
    <property type="component" value="Chromosome 1"/>
</dbReference>
<keyword evidence="11 18" id="KW-0812">Transmembrane</keyword>
<evidence type="ECO:0000256" key="19">
    <source>
        <dbReference type="SAM" id="Phobius"/>
    </source>
</evidence>
<dbReference type="GO" id="GO:0005886">
    <property type="term" value="C:plasma membrane"/>
    <property type="evidence" value="ECO:0007669"/>
    <property type="project" value="UniProtKB-SubCell"/>
</dbReference>
<dbReference type="EC" id="2.7.7.41" evidence="6 18"/>
<dbReference type="Pfam" id="PF01148">
    <property type="entry name" value="CTP_transf_1"/>
    <property type="match status" value="1"/>
</dbReference>
<dbReference type="STRING" id="1715989.NITINOP_1983"/>
<keyword evidence="16" id="KW-0594">Phospholipid biosynthesis</keyword>
<sequence length="280" mass="30074">MIAPSIGPRRFDLRRLYTAAALIPIVYVIISYFPPWALTLLLMTGGCLALIELYRITLPSPPNRWLIAVGLSLSALVLAKHQLSLFVTDILTIGTLAVPVTMLLSSGSFHRRLKETTLVAFGVLYVGFTLSTVASTRLLPDGERLVIFLALVTWAGDTGAYYAGTLFGKHPLAPSISPKKTVEGAIGGLALAESAALLAHAWFVPELSLSDALALGLLLTAAGLSGDLWESFIKRRAGVKDSGDILPGHGGMLDRLDSLLFTAPAFYYYVTYFRGLLPSP</sequence>
<comment type="pathway">
    <text evidence="3 18">Phospholipid metabolism; CDP-diacylglycerol biosynthesis; CDP-diacylglycerol from sn-glycerol 3-phosphate: step 3/3.</text>
</comment>
<keyword evidence="17" id="KW-1208">Phospholipid metabolism</keyword>
<keyword evidence="14" id="KW-0443">Lipid metabolism</keyword>
<dbReference type="KEGG" id="nio:NITINOP_1983"/>
<evidence type="ECO:0000256" key="8">
    <source>
        <dbReference type="ARBA" id="ARBA00022475"/>
    </source>
</evidence>
<evidence type="ECO:0000256" key="17">
    <source>
        <dbReference type="ARBA" id="ARBA00023264"/>
    </source>
</evidence>
<keyword evidence="12 18" id="KW-0548">Nucleotidyltransferase</keyword>
<comment type="catalytic activity">
    <reaction evidence="1 18">
        <text>a 1,2-diacyl-sn-glycero-3-phosphate + CTP + H(+) = a CDP-1,2-diacyl-sn-glycerol + diphosphate</text>
        <dbReference type="Rhea" id="RHEA:16229"/>
        <dbReference type="ChEBI" id="CHEBI:15378"/>
        <dbReference type="ChEBI" id="CHEBI:33019"/>
        <dbReference type="ChEBI" id="CHEBI:37563"/>
        <dbReference type="ChEBI" id="CHEBI:58332"/>
        <dbReference type="ChEBI" id="CHEBI:58608"/>
        <dbReference type="EC" id="2.7.7.41"/>
    </reaction>
</comment>
<protein>
    <recommendedName>
        <fullName evidence="7 18">Phosphatidate cytidylyltransferase</fullName>
        <ecNumber evidence="6 18">2.7.7.41</ecNumber>
    </recommendedName>
</protein>
<accession>A0A0S4KWZ9</accession>
<feature type="transmembrane region" description="Helical" evidence="19">
    <location>
        <begin position="85"/>
        <end position="105"/>
    </location>
</feature>
<dbReference type="UniPathway" id="UPA00557">
    <property type="reaction ID" value="UER00614"/>
</dbReference>
<evidence type="ECO:0000256" key="13">
    <source>
        <dbReference type="ARBA" id="ARBA00022989"/>
    </source>
</evidence>
<dbReference type="AlphaFoldDB" id="A0A0S4KWZ9"/>
<feature type="transmembrane region" description="Helical" evidence="19">
    <location>
        <begin position="184"/>
        <end position="203"/>
    </location>
</feature>
<proteinExistence type="inferred from homology"/>
<reference evidence="21" key="1">
    <citation type="submission" date="2015-09" db="EMBL/GenBank/DDBJ databases">
        <authorList>
            <person name="Daims H."/>
        </authorList>
    </citation>
    <scope>NUCLEOTIDE SEQUENCE [LARGE SCALE GENOMIC DNA]</scope>
</reference>
<dbReference type="RefSeq" id="WP_062484967.1">
    <property type="nucleotide sequence ID" value="NZ_LN885086.1"/>
</dbReference>
<evidence type="ECO:0000256" key="1">
    <source>
        <dbReference type="ARBA" id="ARBA00001698"/>
    </source>
</evidence>
<feature type="transmembrane region" description="Helical" evidence="19">
    <location>
        <begin position="145"/>
        <end position="163"/>
    </location>
</feature>
<dbReference type="GO" id="GO:0016024">
    <property type="term" value="P:CDP-diacylglycerol biosynthetic process"/>
    <property type="evidence" value="ECO:0007669"/>
    <property type="project" value="UniProtKB-UniPathway"/>
</dbReference>
<dbReference type="OrthoDB" id="9799199at2"/>
<evidence type="ECO:0000313" key="20">
    <source>
        <dbReference type="EMBL" id="CUQ66955.1"/>
    </source>
</evidence>
<evidence type="ECO:0000256" key="12">
    <source>
        <dbReference type="ARBA" id="ARBA00022695"/>
    </source>
</evidence>
<keyword evidence="21" id="KW-1185">Reference proteome</keyword>
<dbReference type="GO" id="GO:0004605">
    <property type="term" value="F:phosphatidate cytidylyltransferase activity"/>
    <property type="evidence" value="ECO:0007669"/>
    <property type="project" value="UniProtKB-EC"/>
</dbReference>
<feature type="transmembrane region" description="Helical" evidence="19">
    <location>
        <begin position="117"/>
        <end position="139"/>
    </location>
</feature>
<evidence type="ECO:0000256" key="18">
    <source>
        <dbReference type="RuleBase" id="RU003938"/>
    </source>
</evidence>
<evidence type="ECO:0000256" key="9">
    <source>
        <dbReference type="ARBA" id="ARBA00022516"/>
    </source>
</evidence>
<evidence type="ECO:0000256" key="3">
    <source>
        <dbReference type="ARBA" id="ARBA00005119"/>
    </source>
</evidence>
<evidence type="ECO:0000256" key="2">
    <source>
        <dbReference type="ARBA" id="ARBA00004651"/>
    </source>
</evidence>
<organism evidence="20 21">
    <name type="scientific">Candidatus Nitrospira inopinata</name>
    <dbReference type="NCBI Taxonomy" id="1715989"/>
    <lineage>
        <taxon>Bacteria</taxon>
        <taxon>Pseudomonadati</taxon>
        <taxon>Nitrospirota</taxon>
        <taxon>Nitrospiria</taxon>
        <taxon>Nitrospirales</taxon>
        <taxon>Nitrospiraceae</taxon>
        <taxon>Nitrospira</taxon>
    </lineage>
</organism>
<evidence type="ECO:0000256" key="11">
    <source>
        <dbReference type="ARBA" id="ARBA00022692"/>
    </source>
</evidence>
<keyword evidence="13 19" id="KW-1133">Transmembrane helix</keyword>
<evidence type="ECO:0000256" key="4">
    <source>
        <dbReference type="ARBA" id="ARBA00005189"/>
    </source>
</evidence>
<comment type="similarity">
    <text evidence="5 18">Belongs to the CDS family.</text>
</comment>
<comment type="subcellular location">
    <subcellularLocation>
        <location evidence="2">Cell membrane</location>
        <topology evidence="2">Multi-pass membrane protein</topology>
    </subcellularLocation>
</comment>
<gene>
    <name evidence="20" type="primary">cdsA</name>
    <name evidence="20" type="ORF">NITINOP_1983</name>
</gene>
<keyword evidence="15 19" id="KW-0472">Membrane</keyword>
<evidence type="ECO:0000313" key="21">
    <source>
        <dbReference type="Proteomes" id="UP000066284"/>
    </source>
</evidence>
<evidence type="ECO:0000256" key="16">
    <source>
        <dbReference type="ARBA" id="ARBA00023209"/>
    </source>
</evidence>
<evidence type="ECO:0000256" key="14">
    <source>
        <dbReference type="ARBA" id="ARBA00023098"/>
    </source>
</evidence>
<comment type="pathway">
    <text evidence="4">Lipid metabolism.</text>
</comment>
<evidence type="ECO:0000256" key="6">
    <source>
        <dbReference type="ARBA" id="ARBA00012487"/>
    </source>
</evidence>
<evidence type="ECO:0000256" key="7">
    <source>
        <dbReference type="ARBA" id="ARBA00019373"/>
    </source>
</evidence>
<dbReference type="PANTHER" id="PTHR46382:SF1">
    <property type="entry name" value="PHOSPHATIDATE CYTIDYLYLTRANSFERASE"/>
    <property type="match status" value="1"/>
</dbReference>
<dbReference type="PANTHER" id="PTHR46382">
    <property type="entry name" value="PHOSPHATIDATE CYTIDYLYLTRANSFERASE"/>
    <property type="match status" value="1"/>
</dbReference>
<keyword evidence="8" id="KW-1003">Cell membrane</keyword>
<dbReference type="InterPro" id="IPR000374">
    <property type="entry name" value="PC_trans"/>
</dbReference>
<dbReference type="EMBL" id="LN885086">
    <property type="protein sequence ID" value="CUQ66955.1"/>
    <property type="molecule type" value="Genomic_DNA"/>
</dbReference>
<name>A0A0S4KWZ9_9BACT</name>
<evidence type="ECO:0000256" key="10">
    <source>
        <dbReference type="ARBA" id="ARBA00022679"/>
    </source>
</evidence>
<feature type="transmembrane region" description="Helical" evidence="19">
    <location>
        <begin position="63"/>
        <end position="79"/>
    </location>
</feature>
<evidence type="ECO:0000256" key="15">
    <source>
        <dbReference type="ARBA" id="ARBA00023136"/>
    </source>
</evidence>